<proteinExistence type="predicted"/>
<dbReference type="Ensembl" id="ENSSLUT00000051708.1">
    <property type="protein sequence ID" value="ENSSLUP00000050217.1"/>
    <property type="gene ID" value="ENSSLUG00000021876.1"/>
</dbReference>
<reference evidence="1" key="2">
    <citation type="submission" date="2025-09" db="UniProtKB">
        <authorList>
            <consortium name="Ensembl"/>
        </authorList>
    </citation>
    <scope>IDENTIFICATION</scope>
</reference>
<accession>A0A8D0DCY0</accession>
<keyword evidence="2" id="KW-1185">Reference proteome</keyword>
<organism evidence="1 2">
    <name type="scientific">Sander lucioperca</name>
    <name type="common">Pike-perch</name>
    <name type="synonym">Perca lucioperca</name>
    <dbReference type="NCBI Taxonomy" id="283035"/>
    <lineage>
        <taxon>Eukaryota</taxon>
        <taxon>Metazoa</taxon>
        <taxon>Chordata</taxon>
        <taxon>Craniata</taxon>
        <taxon>Vertebrata</taxon>
        <taxon>Euteleostomi</taxon>
        <taxon>Actinopterygii</taxon>
        <taxon>Neopterygii</taxon>
        <taxon>Teleostei</taxon>
        <taxon>Neoteleostei</taxon>
        <taxon>Acanthomorphata</taxon>
        <taxon>Eupercaria</taxon>
        <taxon>Perciformes</taxon>
        <taxon>Percoidei</taxon>
        <taxon>Percidae</taxon>
        <taxon>Luciopercinae</taxon>
        <taxon>Sander</taxon>
    </lineage>
</organism>
<reference evidence="1" key="1">
    <citation type="submission" date="2025-08" db="UniProtKB">
        <authorList>
            <consortium name="Ensembl"/>
        </authorList>
    </citation>
    <scope>IDENTIFICATION</scope>
</reference>
<sequence>MVTLKCWGSEINSFLLSSFKPTPVGPAQTQTHCEYERSHRIHDYISPFTKRDRLPF</sequence>
<protein>
    <submittedName>
        <fullName evidence="1">Uncharacterized protein</fullName>
    </submittedName>
</protein>
<dbReference type="Proteomes" id="UP000694568">
    <property type="component" value="Unplaced"/>
</dbReference>
<evidence type="ECO:0000313" key="1">
    <source>
        <dbReference type="Ensembl" id="ENSSLUP00000050217.1"/>
    </source>
</evidence>
<name>A0A8D0DCY0_SANLU</name>
<dbReference type="AlphaFoldDB" id="A0A8D0DCY0"/>
<evidence type="ECO:0000313" key="2">
    <source>
        <dbReference type="Proteomes" id="UP000694568"/>
    </source>
</evidence>